<keyword evidence="2" id="KW-1185">Reference proteome</keyword>
<comment type="caution">
    <text evidence="1">The sequence shown here is derived from an EMBL/GenBank/DDBJ whole genome shotgun (WGS) entry which is preliminary data.</text>
</comment>
<feature type="non-terminal residue" evidence="1">
    <location>
        <position position="1"/>
    </location>
</feature>
<dbReference type="Proteomes" id="UP000719766">
    <property type="component" value="Unassembled WGS sequence"/>
</dbReference>
<dbReference type="GeneID" id="64590403"/>
<protein>
    <submittedName>
        <fullName evidence="1">Uncharacterized protein</fullName>
    </submittedName>
</protein>
<evidence type="ECO:0000313" key="1">
    <source>
        <dbReference type="EMBL" id="KAG1792504.1"/>
    </source>
</evidence>
<name>A0A9P7ANR4_9AGAM</name>
<dbReference type="AlphaFoldDB" id="A0A9P7ANR4"/>
<dbReference type="EMBL" id="JABBWE010000036">
    <property type="protein sequence ID" value="KAG1792504.1"/>
    <property type="molecule type" value="Genomic_DNA"/>
</dbReference>
<gene>
    <name evidence="1" type="ORF">HD556DRAFT_1214282</name>
</gene>
<feature type="non-terminal residue" evidence="1">
    <location>
        <position position="421"/>
    </location>
</feature>
<sequence>YPLLAAPTCKTEDATDMEKILAHMIQCWSTSGAAVSVGPIWSFATDGDVTHRAAGHRLFLKAPLSEDSPLYGSLINLTGLNLFTGEGEVTLDFDFKHIFKCKSFFSQRASCLKFHAGICTLIRSPAGIVLNNGRVINSMVLLCYLVWLPAYDEEAVVKLLYPDVPQDVPRAMELMQAIIEFCKHQQHTINDSFSTDIDTHADLNSIALLSALIESILLPFIDVTMSLSDQMKSLSCYSHLAFTFFHAHRCSFMSYQLYYDIQTTVKNAFFCLAKQQCLDPHAPFFLGDDPLELLFSRTHMIGGHNSAFSYAQALDRIGAAKDIDSVFKRRPELDPGHRRLKLTQQEGVDHINRGLWKGDITAGHCDLPFSWCLGHESALAILSKSQLDPIHYSFTDLFNSGEIDMLHPFGENKYLGINTDD</sequence>
<dbReference type="RefSeq" id="XP_041159117.1">
    <property type="nucleotide sequence ID" value="XM_041296639.1"/>
</dbReference>
<organism evidence="1 2">
    <name type="scientific">Suillus plorans</name>
    <dbReference type="NCBI Taxonomy" id="116603"/>
    <lineage>
        <taxon>Eukaryota</taxon>
        <taxon>Fungi</taxon>
        <taxon>Dikarya</taxon>
        <taxon>Basidiomycota</taxon>
        <taxon>Agaricomycotina</taxon>
        <taxon>Agaricomycetes</taxon>
        <taxon>Agaricomycetidae</taxon>
        <taxon>Boletales</taxon>
        <taxon>Suillineae</taxon>
        <taxon>Suillaceae</taxon>
        <taxon>Suillus</taxon>
    </lineage>
</organism>
<reference evidence="1" key="1">
    <citation type="journal article" date="2020" name="New Phytol.">
        <title>Comparative genomics reveals dynamic genome evolution in host specialist ectomycorrhizal fungi.</title>
        <authorList>
            <person name="Lofgren L.A."/>
            <person name="Nguyen N.H."/>
            <person name="Vilgalys R."/>
            <person name="Ruytinx J."/>
            <person name="Liao H.L."/>
            <person name="Branco S."/>
            <person name="Kuo A."/>
            <person name="LaButti K."/>
            <person name="Lipzen A."/>
            <person name="Andreopoulos W."/>
            <person name="Pangilinan J."/>
            <person name="Riley R."/>
            <person name="Hundley H."/>
            <person name="Na H."/>
            <person name="Barry K."/>
            <person name="Grigoriev I.V."/>
            <person name="Stajich J.E."/>
            <person name="Kennedy P.G."/>
        </authorList>
    </citation>
    <scope>NUCLEOTIDE SEQUENCE</scope>
    <source>
        <strain evidence="1">S12</strain>
    </source>
</reference>
<proteinExistence type="predicted"/>
<evidence type="ECO:0000313" key="2">
    <source>
        <dbReference type="Proteomes" id="UP000719766"/>
    </source>
</evidence>
<accession>A0A9P7ANR4</accession>
<dbReference type="OrthoDB" id="2659841at2759"/>